<evidence type="ECO:0000313" key="3">
    <source>
        <dbReference type="Proteomes" id="UP001497493"/>
    </source>
</evidence>
<evidence type="ECO:0008006" key="4">
    <source>
        <dbReference type="Google" id="ProtNLM"/>
    </source>
</evidence>
<evidence type="ECO:0000256" key="1">
    <source>
        <dbReference type="SAM" id="Phobius"/>
    </source>
</evidence>
<name>A0ABM9NEK8_9GAMM</name>
<reference evidence="2 3" key="1">
    <citation type="submission" date="2024-04" db="EMBL/GenBank/DDBJ databases">
        <authorList>
            <person name="Cremers G."/>
        </authorList>
    </citation>
    <scope>NUCLEOTIDE SEQUENCE [LARGE SCALE GENOMIC DNA]</scope>
    <source>
        <strain evidence="2">MeCH1-AG</strain>
    </source>
</reference>
<dbReference type="EMBL" id="OZ026884">
    <property type="protein sequence ID" value="CAL1239016.1"/>
    <property type="molecule type" value="Genomic_DNA"/>
</dbReference>
<proteinExistence type="predicted"/>
<sequence>MSARNHRLSALTRWLLALYLAALVFLSLNPWLRPSSAPAVGFLTWDKLDHALAYALLTVILILALRRCAFAVAALLSMAIGIGLEFGQAWLTETRSFSQFDAYANGFGAALGAVGFWSFQRLSGLVRRYPERPGDRKAGINRLR</sequence>
<keyword evidence="1" id="KW-1133">Transmembrane helix</keyword>
<feature type="transmembrane region" description="Helical" evidence="1">
    <location>
        <begin position="48"/>
        <end position="65"/>
    </location>
</feature>
<dbReference type="PANTHER" id="PTHR28008:SF1">
    <property type="entry name" value="DOMAIN PROTEIN, PUTATIVE (AFU_ORTHOLOGUE AFUA_3G10980)-RELATED"/>
    <property type="match status" value="1"/>
</dbReference>
<protein>
    <recommendedName>
        <fullName evidence="4">VanZ-like domain-containing protein</fullName>
    </recommendedName>
</protein>
<feature type="transmembrane region" description="Helical" evidence="1">
    <location>
        <begin position="102"/>
        <end position="119"/>
    </location>
</feature>
<keyword evidence="1" id="KW-0812">Transmembrane</keyword>
<keyword evidence="3" id="KW-1185">Reference proteome</keyword>
<feature type="transmembrane region" description="Helical" evidence="1">
    <location>
        <begin position="72"/>
        <end position="90"/>
    </location>
</feature>
<dbReference type="PANTHER" id="PTHR28008">
    <property type="entry name" value="DOMAIN PROTEIN, PUTATIVE (AFU_ORTHOLOGUE AFUA_3G10980)-RELATED"/>
    <property type="match status" value="1"/>
</dbReference>
<organism evidence="2 3">
    <name type="scientific">Candidatus Methylocalor cossyra</name>
    <dbReference type="NCBI Taxonomy" id="3108543"/>
    <lineage>
        <taxon>Bacteria</taxon>
        <taxon>Pseudomonadati</taxon>
        <taxon>Pseudomonadota</taxon>
        <taxon>Gammaproteobacteria</taxon>
        <taxon>Methylococcales</taxon>
        <taxon>Methylococcaceae</taxon>
        <taxon>Candidatus Methylocalor</taxon>
    </lineage>
</organism>
<accession>A0ABM9NEK8</accession>
<evidence type="ECO:0000313" key="2">
    <source>
        <dbReference type="EMBL" id="CAL1239016.1"/>
    </source>
</evidence>
<dbReference type="Proteomes" id="UP001497493">
    <property type="component" value="Chromosome"/>
</dbReference>
<gene>
    <name evidence="2" type="ORF">MECH1_V1_0235</name>
</gene>
<keyword evidence="1" id="KW-0472">Membrane</keyword>